<sequence length="149" mass="17060">MTGLLIVLLGTMTGTYFAFSVFVMRALNRLSASDAIKAMNRINQVILRSGFMPVFFATSLWLLGAFIWHVFHWQENTSWLWVTSAVMYLFGMFAVTLFGNVPLNERLKLSPEDKQQSDAIWHEYSTRWTRLNHLRTVSSGLACYILTGV</sequence>
<dbReference type="Pfam" id="PF08592">
    <property type="entry name" value="Anthrone_oxy"/>
    <property type="match status" value="1"/>
</dbReference>
<keyword evidence="3" id="KW-1185">Reference proteome</keyword>
<comment type="caution">
    <text evidence="2">The sequence shown here is derived from an EMBL/GenBank/DDBJ whole genome shotgun (WGS) entry which is preliminary data.</text>
</comment>
<dbReference type="InterPro" id="IPR013901">
    <property type="entry name" value="Anthrone_oxy"/>
</dbReference>
<protein>
    <submittedName>
        <fullName evidence="2">Putative membrane protein</fullName>
    </submittedName>
</protein>
<proteinExistence type="predicted"/>
<dbReference type="RefSeq" id="WP_113873906.1">
    <property type="nucleotide sequence ID" value="NZ_QNRF01000003.1"/>
</dbReference>
<feature type="transmembrane region" description="Helical" evidence="1">
    <location>
        <begin position="6"/>
        <end position="24"/>
    </location>
</feature>
<name>A0A366D1J8_9GAMM</name>
<keyword evidence="1" id="KW-1133">Transmembrane helix</keyword>
<keyword evidence="1" id="KW-0812">Transmembrane</keyword>
<dbReference type="OrthoDB" id="428263at2"/>
<feature type="transmembrane region" description="Helical" evidence="1">
    <location>
        <begin position="45"/>
        <end position="67"/>
    </location>
</feature>
<dbReference type="Proteomes" id="UP000252086">
    <property type="component" value="Unassembled WGS sequence"/>
</dbReference>
<keyword evidence="1" id="KW-0472">Membrane</keyword>
<gene>
    <name evidence="2" type="ORF">DFP76_103195</name>
</gene>
<evidence type="ECO:0000313" key="2">
    <source>
        <dbReference type="EMBL" id="RBO83921.1"/>
    </source>
</evidence>
<feature type="transmembrane region" description="Helical" evidence="1">
    <location>
        <begin position="79"/>
        <end position="99"/>
    </location>
</feature>
<evidence type="ECO:0000256" key="1">
    <source>
        <dbReference type="SAM" id="Phobius"/>
    </source>
</evidence>
<accession>A0A366D1J8</accession>
<evidence type="ECO:0000313" key="3">
    <source>
        <dbReference type="Proteomes" id="UP000252086"/>
    </source>
</evidence>
<dbReference type="EMBL" id="QNRF01000003">
    <property type="protein sequence ID" value="RBO83921.1"/>
    <property type="molecule type" value="Genomic_DNA"/>
</dbReference>
<reference evidence="2 3" key="1">
    <citation type="submission" date="2018-06" db="EMBL/GenBank/DDBJ databases">
        <title>Genomic Encyclopedia of Type Strains, Phase III (KMG-III): the genomes of soil and plant-associated and newly described type strains.</title>
        <authorList>
            <person name="Whitman W."/>
        </authorList>
    </citation>
    <scope>NUCLEOTIDE SEQUENCE [LARGE SCALE GENOMIC DNA]</scope>
    <source>
        <strain evidence="2 3">CECT 7732</strain>
    </source>
</reference>
<organism evidence="2 3">
    <name type="scientific">Marinomonas aquiplantarum</name>
    <dbReference type="NCBI Taxonomy" id="491951"/>
    <lineage>
        <taxon>Bacteria</taxon>
        <taxon>Pseudomonadati</taxon>
        <taxon>Pseudomonadota</taxon>
        <taxon>Gammaproteobacteria</taxon>
        <taxon>Oceanospirillales</taxon>
        <taxon>Oceanospirillaceae</taxon>
        <taxon>Marinomonas</taxon>
    </lineage>
</organism>
<dbReference type="AlphaFoldDB" id="A0A366D1J8"/>